<dbReference type="AlphaFoldDB" id="A0A843XK65"/>
<gene>
    <name evidence="1" type="ORF">Taro_052748</name>
</gene>
<dbReference type="PANTHER" id="PTHR48221:SF2">
    <property type="entry name" value="ACYL-COA SYNTHETASE FAMILY PROTEIN"/>
    <property type="match status" value="1"/>
</dbReference>
<keyword evidence="2" id="KW-1185">Reference proteome</keyword>
<comment type="caution">
    <text evidence="1">The sequence shown here is derived from an EMBL/GenBank/DDBJ whole genome shotgun (WGS) entry which is preliminary data.</text>
</comment>
<evidence type="ECO:0000313" key="2">
    <source>
        <dbReference type="Proteomes" id="UP000652761"/>
    </source>
</evidence>
<name>A0A843XK65_COLES</name>
<proteinExistence type="predicted"/>
<reference evidence="1" key="1">
    <citation type="submission" date="2017-07" db="EMBL/GenBank/DDBJ databases">
        <title>Taro Niue Genome Assembly and Annotation.</title>
        <authorList>
            <person name="Atibalentja N."/>
            <person name="Keating K."/>
            <person name="Fields C.J."/>
        </authorList>
    </citation>
    <scope>NUCLEOTIDE SEQUENCE</scope>
    <source>
        <strain evidence="1">Niue_2</strain>
        <tissue evidence="1">Leaf</tissue>
    </source>
</reference>
<protein>
    <submittedName>
        <fullName evidence="1">Uncharacterized protein</fullName>
    </submittedName>
</protein>
<dbReference type="PANTHER" id="PTHR48221">
    <property type="entry name" value="ACYL-COA SYNTHETASE FAMILY PROTEIN"/>
    <property type="match status" value="1"/>
</dbReference>
<organism evidence="1 2">
    <name type="scientific">Colocasia esculenta</name>
    <name type="common">Wild taro</name>
    <name type="synonym">Arum esculentum</name>
    <dbReference type="NCBI Taxonomy" id="4460"/>
    <lineage>
        <taxon>Eukaryota</taxon>
        <taxon>Viridiplantae</taxon>
        <taxon>Streptophyta</taxon>
        <taxon>Embryophyta</taxon>
        <taxon>Tracheophyta</taxon>
        <taxon>Spermatophyta</taxon>
        <taxon>Magnoliopsida</taxon>
        <taxon>Liliopsida</taxon>
        <taxon>Araceae</taxon>
        <taxon>Aroideae</taxon>
        <taxon>Colocasieae</taxon>
        <taxon>Colocasia</taxon>
    </lineage>
</organism>
<dbReference type="OrthoDB" id="1917939at2759"/>
<accession>A0A843XK65</accession>
<evidence type="ECO:0000313" key="1">
    <source>
        <dbReference type="EMBL" id="MQM19736.1"/>
    </source>
</evidence>
<dbReference type="EMBL" id="NMUH01009159">
    <property type="protein sequence ID" value="MQM19736.1"/>
    <property type="molecule type" value="Genomic_DNA"/>
</dbReference>
<dbReference type="Proteomes" id="UP000652761">
    <property type="component" value="Unassembled WGS sequence"/>
</dbReference>
<sequence>MLMNFPPWFYFATVLIFFEENSQGGFLTNLRSRAVEAESKISNVMEVRHAAAKYLAFILSPLDEDSFNLCFNLVSEILLSWGMKVKSDTAYEFFSLETSIKNACVHGKKLRKTKAPDSQKSYITSDRHEGASTEIWLRQFQKYYEKFRAVSKHALHGGRTTEIVDTRSSLLFTRIPLGVLVCCIGNLDERECALLLNYAATGEITRIQKIQILKREESRKENLGSSGHGHPILLSSCGREWAFRGAALVFDLSACIEEICTAFCGSKDEMLDFICLMKGKTGNYLLKCIREVLSCVHHDKDEGRSLMLKDLSVRLIRWIKLGRDVFEGCAAFNDILDDLNRRGSVPGLSNQASEQLLCNSGVSAANYSNITSDTDLNCSSSEKATRWKQQDVDAALDV</sequence>